<protein>
    <submittedName>
        <fullName evidence="1">Uncharacterized protein</fullName>
    </submittedName>
</protein>
<sequence length="122" mass="13326">MAFDAKSDQEYVFPSEASLGNKEFNTMEEMMMLQDLFRPGAGGDFKRSDLNILPKILQMITQTNGGGCHMEELLESTDEEEEEGNESGEEGDDMEGKGEPAGISQEFRPTAATTSLGLRHGG</sequence>
<reference evidence="1 2" key="2">
    <citation type="journal article" date="2022" name="Mol. Ecol. Resour.">
        <title>The genomes of chicory, endive, great burdock and yacon provide insights into Asteraceae paleo-polyploidization history and plant inulin production.</title>
        <authorList>
            <person name="Fan W."/>
            <person name="Wang S."/>
            <person name="Wang H."/>
            <person name="Wang A."/>
            <person name="Jiang F."/>
            <person name="Liu H."/>
            <person name="Zhao H."/>
            <person name="Xu D."/>
            <person name="Zhang Y."/>
        </authorList>
    </citation>
    <scope>NUCLEOTIDE SEQUENCE [LARGE SCALE GENOMIC DNA]</scope>
    <source>
        <strain evidence="2">cv. Yunnan</strain>
        <tissue evidence="1">Leaves</tissue>
    </source>
</reference>
<dbReference type="Proteomes" id="UP001056120">
    <property type="component" value="Linkage Group LG11"/>
</dbReference>
<keyword evidence="2" id="KW-1185">Reference proteome</keyword>
<gene>
    <name evidence="1" type="ORF">L1987_32593</name>
</gene>
<evidence type="ECO:0000313" key="1">
    <source>
        <dbReference type="EMBL" id="KAI3797337.1"/>
    </source>
</evidence>
<name>A0ACB9HR95_9ASTR</name>
<reference evidence="2" key="1">
    <citation type="journal article" date="2022" name="Mol. Ecol. Resour.">
        <title>The genomes of chicory, endive, great burdock and yacon provide insights into Asteraceae palaeo-polyploidization history and plant inulin production.</title>
        <authorList>
            <person name="Fan W."/>
            <person name="Wang S."/>
            <person name="Wang H."/>
            <person name="Wang A."/>
            <person name="Jiang F."/>
            <person name="Liu H."/>
            <person name="Zhao H."/>
            <person name="Xu D."/>
            <person name="Zhang Y."/>
        </authorList>
    </citation>
    <scope>NUCLEOTIDE SEQUENCE [LARGE SCALE GENOMIC DNA]</scope>
    <source>
        <strain evidence="2">cv. Yunnan</strain>
    </source>
</reference>
<dbReference type="EMBL" id="CM042028">
    <property type="protein sequence ID" value="KAI3797337.1"/>
    <property type="molecule type" value="Genomic_DNA"/>
</dbReference>
<evidence type="ECO:0000313" key="2">
    <source>
        <dbReference type="Proteomes" id="UP001056120"/>
    </source>
</evidence>
<proteinExistence type="predicted"/>
<organism evidence="1 2">
    <name type="scientific">Smallanthus sonchifolius</name>
    <dbReference type="NCBI Taxonomy" id="185202"/>
    <lineage>
        <taxon>Eukaryota</taxon>
        <taxon>Viridiplantae</taxon>
        <taxon>Streptophyta</taxon>
        <taxon>Embryophyta</taxon>
        <taxon>Tracheophyta</taxon>
        <taxon>Spermatophyta</taxon>
        <taxon>Magnoliopsida</taxon>
        <taxon>eudicotyledons</taxon>
        <taxon>Gunneridae</taxon>
        <taxon>Pentapetalae</taxon>
        <taxon>asterids</taxon>
        <taxon>campanulids</taxon>
        <taxon>Asterales</taxon>
        <taxon>Asteraceae</taxon>
        <taxon>Asteroideae</taxon>
        <taxon>Heliantheae alliance</taxon>
        <taxon>Millerieae</taxon>
        <taxon>Smallanthus</taxon>
    </lineage>
</organism>
<comment type="caution">
    <text evidence="1">The sequence shown here is derived from an EMBL/GenBank/DDBJ whole genome shotgun (WGS) entry which is preliminary data.</text>
</comment>
<accession>A0ACB9HR95</accession>